<dbReference type="KEGG" id="tva:4743596"/>
<protein>
    <submittedName>
        <fullName evidence="1">Uncharacterized protein</fullName>
    </submittedName>
</protein>
<sequence length="553" mass="62372">MEDFNESEQIELKGDVAIKFKVQSFNCLVYKESVPVIRKPVLLKNDPVIGLTDSLLKNPTSTVSKLTFPFLVNIYSTQFHQLDQAPPQCPKCGAYLVQESFNNTIPASCPFCEHPVSCQNSHICIPNHHQEGIYIFVLVGDVNPAFYDKIMSFKQKFVLCSYSDHLTFLAKAKNGYQLLECFDSEMPPSIILSDLQQAPTQFPKSEIRKSNFNEILACINTAIPNTEIARHIIIVNELPHTCPEYFDLKNATLSVLSTNSFRCKCRSMCPLTGGLFLPHHHSLPDYITHVNKITLKAVGTSIENNNMHLTAPGFYSVINGMSISSLTEKTIQIIVERAGFSFISTFSLKPVEGLHNFLSNSQLVPFLISLNNSPYTNIIKEYTRNTSVIEFPSQLIYAPHFSSYFRYQINSINRVLSCRPFLLQIKPTLRVPQFVSEEIISNLSILLILIDYTIYIFVGGDVKRSDWREIIGEEPDNAMMSFEVLDKGLENDLWKSIRSIKEQFIGMDIPVIAVPSESGRRSEIIEELKVDSDGSNNLLLKKFGEIASAIANI</sequence>
<gene>
    <name evidence="1" type="ORF">TVAG_161950</name>
</gene>
<dbReference type="RefSeq" id="XP_001298878.1">
    <property type="nucleotide sequence ID" value="XM_001298877.1"/>
</dbReference>
<evidence type="ECO:0000313" key="1">
    <source>
        <dbReference type="EMBL" id="EAX85948.1"/>
    </source>
</evidence>
<dbReference type="InParanoid" id="A2GA65"/>
<dbReference type="EMBL" id="DS114779">
    <property type="protein sequence ID" value="EAX85948.1"/>
    <property type="molecule type" value="Genomic_DNA"/>
</dbReference>
<accession>A2GA65</accession>
<dbReference type="Proteomes" id="UP000001542">
    <property type="component" value="Unassembled WGS sequence"/>
</dbReference>
<proteinExistence type="predicted"/>
<keyword evidence="2" id="KW-1185">Reference proteome</keyword>
<reference evidence="1" key="1">
    <citation type="submission" date="2006-10" db="EMBL/GenBank/DDBJ databases">
        <authorList>
            <person name="Amadeo P."/>
            <person name="Zhao Q."/>
            <person name="Wortman J."/>
            <person name="Fraser-Liggett C."/>
            <person name="Carlton J."/>
        </authorList>
    </citation>
    <scope>NUCLEOTIDE SEQUENCE</scope>
    <source>
        <strain evidence="1">G3</strain>
    </source>
</reference>
<name>A2GA65_TRIV3</name>
<dbReference type="VEuPathDB" id="TrichDB:TVAGG3_0691780"/>
<dbReference type="VEuPathDB" id="TrichDB:TVAG_161950"/>
<dbReference type="AlphaFoldDB" id="A2GA65"/>
<organism evidence="1 2">
    <name type="scientific">Trichomonas vaginalis (strain ATCC PRA-98 / G3)</name>
    <dbReference type="NCBI Taxonomy" id="412133"/>
    <lineage>
        <taxon>Eukaryota</taxon>
        <taxon>Metamonada</taxon>
        <taxon>Parabasalia</taxon>
        <taxon>Trichomonadida</taxon>
        <taxon>Trichomonadidae</taxon>
        <taxon>Trichomonas</taxon>
    </lineage>
</organism>
<evidence type="ECO:0000313" key="2">
    <source>
        <dbReference type="Proteomes" id="UP000001542"/>
    </source>
</evidence>
<reference evidence="1" key="2">
    <citation type="journal article" date="2007" name="Science">
        <title>Draft genome sequence of the sexually transmitted pathogen Trichomonas vaginalis.</title>
        <authorList>
            <person name="Carlton J.M."/>
            <person name="Hirt R.P."/>
            <person name="Silva J.C."/>
            <person name="Delcher A.L."/>
            <person name="Schatz M."/>
            <person name="Zhao Q."/>
            <person name="Wortman J.R."/>
            <person name="Bidwell S.L."/>
            <person name="Alsmark U.C.M."/>
            <person name="Besteiro S."/>
            <person name="Sicheritz-Ponten T."/>
            <person name="Noel C.J."/>
            <person name="Dacks J.B."/>
            <person name="Foster P.G."/>
            <person name="Simillion C."/>
            <person name="Van de Peer Y."/>
            <person name="Miranda-Saavedra D."/>
            <person name="Barton G.J."/>
            <person name="Westrop G.D."/>
            <person name="Mueller S."/>
            <person name="Dessi D."/>
            <person name="Fiori P.L."/>
            <person name="Ren Q."/>
            <person name="Paulsen I."/>
            <person name="Zhang H."/>
            <person name="Bastida-Corcuera F.D."/>
            <person name="Simoes-Barbosa A."/>
            <person name="Brown M.T."/>
            <person name="Hayes R.D."/>
            <person name="Mukherjee M."/>
            <person name="Okumura C.Y."/>
            <person name="Schneider R."/>
            <person name="Smith A.J."/>
            <person name="Vanacova S."/>
            <person name="Villalvazo M."/>
            <person name="Haas B.J."/>
            <person name="Pertea M."/>
            <person name="Feldblyum T.V."/>
            <person name="Utterback T.R."/>
            <person name="Shu C.L."/>
            <person name="Osoegawa K."/>
            <person name="de Jong P.J."/>
            <person name="Hrdy I."/>
            <person name="Horvathova L."/>
            <person name="Zubacova Z."/>
            <person name="Dolezal P."/>
            <person name="Malik S.B."/>
            <person name="Logsdon J.M. Jr."/>
            <person name="Henze K."/>
            <person name="Gupta A."/>
            <person name="Wang C.C."/>
            <person name="Dunne R.L."/>
            <person name="Upcroft J.A."/>
            <person name="Upcroft P."/>
            <person name="White O."/>
            <person name="Salzberg S.L."/>
            <person name="Tang P."/>
            <person name="Chiu C.-H."/>
            <person name="Lee Y.-S."/>
            <person name="Embley T.M."/>
            <person name="Coombs G.H."/>
            <person name="Mottram J.C."/>
            <person name="Tachezy J."/>
            <person name="Fraser-Liggett C.M."/>
            <person name="Johnson P.J."/>
        </authorList>
    </citation>
    <scope>NUCLEOTIDE SEQUENCE [LARGE SCALE GENOMIC DNA]</scope>
    <source>
        <strain evidence="1">G3</strain>
    </source>
</reference>